<evidence type="ECO:0000256" key="1">
    <source>
        <dbReference type="SAM" id="Phobius"/>
    </source>
</evidence>
<name>A0A1F5BTP2_9BACT</name>
<dbReference type="STRING" id="1797298.A2988_00605"/>
<evidence type="ECO:0000259" key="2">
    <source>
        <dbReference type="Pfam" id="PF26449"/>
    </source>
</evidence>
<comment type="caution">
    <text evidence="3">The sequence shown here is derived from an EMBL/GenBank/DDBJ whole genome shotgun (WGS) entry which is preliminary data.</text>
</comment>
<keyword evidence="1" id="KW-0812">Transmembrane</keyword>
<feature type="transmembrane region" description="Helical" evidence="1">
    <location>
        <begin position="22"/>
        <end position="42"/>
    </location>
</feature>
<reference evidence="3 4" key="1">
    <citation type="journal article" date="2016" name="Nat. Commun.">
        <title>Thousands of microbial genomes shed light on interconnected biogeochemical processes in an aquifer system.</title>
        <authorList>
            <person name="Anantharaman K."/>
            <person name="Brown C.T."/>
            <person name="Hug L.A."/>
            <person name="Sharon I."/>
            <person name="Castelle C.J."/>
            <person name="Probst A.J."/>
            <person name="Thomas B.C."/>
            <person name="Singh A."/>
            <person name="Wilkins M.J."/>
            <person name="Karaoz U."/>
            <person name="Brodie E.L."/>
            <person name="Williams K.H."/>
            <person name="Hubbard S.S."/>
            <person name="Banfield J.F."/>
        </authorList>
    </citation>
    <scope>NUCLEOTIDE SEQUENCE [LARGE SCALE GENOMIC DNA]</scope>
</reference>
<dbReference type="InterPro" id="IPR058441">
    <property type="entry name" value="DUF8128"/>
</dbReference>
<accession>A0A1F5BTP2</accession>
<proteinExistence type="predicted"/>
<sequence>MPQPPDIFVGISVFARFMYDWGWIPLPFVLFFAWRALWLYYVELRYIARADWITLELKIPHTVESTPKAMEQIFAGLHGMKTRANLKEHYLEGKHQLHISMEIVGTGGTIHFFIRTPRQFQRLIESQIYAQYKDAEITEVEDYTAMMPPGIPNEEYEAWGTELIFTKDDAYPIRTYRFFEEPSSEKKFVDPLAALMELLGELGEGEHIWVQYLMKPTGDEWQRKGQYLIDRLIGKRSAKTSSGTNIPEEIFQFFSDMFTTLFLGQEPAGVGSEVKKEKEGPETLMQHLPPGMKDTVAALEESISKHGFEAGIRILYIAKTESFQSASIAAVMGAFKLFSTYNLNGFKPNNAVTPSIDYVFKKTREYLRKKKLYQHARTRYFVRNKIIFNTEELATIYHVPSIVMEVPLLPKITAKKAEPPAGLPII</sequence>
<protein>
    <recommendedName>
        <fullName evidence="2">DUF8128 domain-containing protein</fullName>
    </recommendedName>
</protein>
<dbReference type="Proteomes" id="UP000176650">
    <property type="component" value="Unassembled WGS sequence"/>
</dbReference>
<dbReference type="Pfam" id="PF26449">
    <property type="entry name" value="DUF8128"/>
    <property type="match status" value="1"/>
</dbReference>
<evidence type="ECO:0000313" key="3">
    <source>
        <dbReference type="EMBL" id="OGD33973.1"/>
    </source>
</evidence>
<dbReference type="EMBL" id="MEYS01000002">
    <property type="protein sequence ID" value="OGD33973.1"/>
    <property type="molecule type" value="Genomic_DNA"/>
</dbReference>
<dbReference type="AlphaFoldDB" id="A0A1F5BTP2"/>
<evidence type="ECO:0000313" key="4">
    <source>
        <dbReference type="Proteomes" id="UP000176650"/>
    </source>
</evidence>
<organism evidence="3 4">
    <name type="scientific">Candidatus Azambacteria bacterium RIFCSPLOWO2_01_FULL_46_25</name>
    <dbReference type="NCBI Taxonomy" id="1797298"/>
    <lineage>
        <taxon>Bacteria</taxon>
        <taxon>Candidatus Azamiibacteriota</taxon>
    </lineage>
</organism>
<keyword evidence="1" id="KW-0472">Membrane</keyword>
<keyword evidence="1" id="KW-1133">Transmembrane helix</keyword>
<gene>
    <name evidence="3" type="ORF">A2988_00605</name>
</gene>
<feature type="domain" description="DUF8128" evidence="2">
    <location>
        <begin position="53"/>
        <end position="404"/>
    </location>
</feature>